<reference evidence="6" key="1">
    <citation type="journal article" date="2023" name="Science">
        <title>Genome structures resolve the early diversification of teleost fishes.</title>
        <authorList>
            <person name="Parey E."/>
            <person name="Louis A."/>
            <person name="Montfort J."/>
            <person name="Bouchez O."/>
            <person name="Roques C."/>
            <person name="Iampietro C."/>
            <person name="Lluch J."/>
            <person name="Castinel A."/>
            <person name="Donnadieu C."/>
            <person name="Desvignes T."/>
            <person name="Floi Bucao C."/>
            <person name="Jouanno E."/>
            <person name="Wen M."/>
            <person name="Mejri S."/>
            <person name="Dirks R."/>
            <person name="Jansen H."/>
            <person name="Henkel C."/>
            <person name="Chen W.J."/>
            <person name="Zahm M."/>
            <person name="Cabau C."/>
            <person name="Klopp C."/>
            <person name="Thompson A.W."/>
            <person name="Robinson-Rechavi M."/>
            <person name="Braasch I."/>
            <person name="Lecointre G."/>
            <person name="Bobe J."/>
            <person name="Postlethwait J.H."/>
            <person name="Berthelot C."/>
            <person name="Roest Crollius H."/>
            <person name="Guiguen Y."/>
        </authorList>
    </citation>
    <scope>NUCLEOTIDE SEQUENCE</scope>
    <source>
        <strain evidence="6">Concon-B</strain>
    </source>
</reference>
<accession>A0A9Q1D9G2</accession>
<gene>
    <name evidence="6" type="ORF">COCON_G00154060</name>
</gene>
<dbReference type="PANTHER" id="PTHR12015:SF108">
    <property type="entry name" value="C-C MOTIF CHEMOKINE 20"/>
    <property type="match status" value="1"/>
</dbReference>
<keyword evidence="4" id="KW-0964">Secreted</keyword>
<comment type="similarity">
    <text evidence="1 4">Belongs to the intercrine beta (chemokine CC) family.</text>
</comment>
<dbReference type="SMART" id="SM00199">
    <property type="entry name" value="SCY"/>
    <property type="match status" value="1"/>
</dbReference>
<keyword evidence="2 4" id="KW-0202">Cytokine</keyword>
<dbReference type="AlphaFoldDB" id="A0A9Q1D9G2"/>
<dbReference type="Gene3D" id="2.40.50.40">
    <property type="match status" value="1"/>
</dbReference>
<feature type="signal peptide" evidence="4">
    <location>
        <begin position="1"/>
        <end position="24"/>
    </location>
</feature>
<feature type="domain" description="Chemokine interleukin-8-like" evidence="5">
    <location>
        <begin position="27"/>
        <end position="87"/>
    </location>
</feature>
<sequence length="109" mass="12436">MTSYVSIFCLWLLCLFCCSSLIQGELALDCCLKVGHNPIPKSIVKRYEKQVKGQGCNIDAVVFTSMQNFKLCAPADQSWVKALMINVDRKLKRCSKRNFQPKWCQGLQQ</sequence>
<dbReference type="InterPro" id="IPR036048">
    <property type="entry name" value="Interleukin_8-like_sf"/>
</dbReference>
<evidence type="ECO:0000256" key="4">
    <source>
        <dbReference type="RuleBase" id="RU361150"/>
    </source>
</evidence>
<evidence type="ECO:0000313" key="7">
    <source>
        <dbReference type="Proteomes" id="UP001152803"/>
    </source>
</evidence>
<dbReference type="GO" id="GO:0008009">
    <property type="term" value="F:chemokine activity"/>
    <property type="evidence" value="ECO:0007669"/>
    <property type="project" value="InterPro"/>
</dbReference>
<dbReference type="InterPro" id="IPR039809">
    <property type="entry name" value="Chemokine_b/g/d"/>
</dbReference>
<dbReference type="InterPro" id="IPR001811">
    <property type="entry name" value="Chemokine_IL8-like_dom"/>
</dbReference>
<evidence type="ECO:0000259" key="5">
    <source>
        <dbReference type="SMART" id="SM00199"/>
    </source>
</evidence>
<dbReference type="PANTHER" id="PTHR12015">
    <property type="entry name" value="SMALL INDUCIBLE CYTOKINE A"/>
    <property type="match status" value="1"/>
</dbReference>
<dbReference type="OrthoDB" id="8900217at2759"/>
<evidence type="ECO:0000256" key="1">
    <source>
        <dbReference type="ARBA" id="ARBA00010868"/>
    </source>
</evidence>
<keyword evidence="7" id="KW-1185">Reference proteome</keyword>
<name>A0A9Q1D9G2_CONCO</name>
<keyword evidence="4" id="KW-0145">Chemotaxis</keyword>
<dbReference type="GO" id="GO:0006955">
    <property type="term" value="P:immune response"/>
    <property type="evidence" value="ECO:0007669"/>
    <property type="project" value="InterPro"/>
</dbReference>
<comment type="subcellular location">
    <subcellularLocation>
        <location evidence="4">Secreted</location>
    </subcellularLocation>
</comment>
<feature type="chain" id="PRO_5040540619" description="C-C motif chemokine" evidence="4">
    <location>
        <begin position="25"/>
        <end position="109"/>
    </location>
</feature>
<dbReference type="Pfam" id="PF00048">
    <property type="entry name" value="IL8"/>
    <property type="match status" value="1"/>
</dbReference>
<dbReference type="Proteomes" id="UP001152803">
    <property type="component" value="Unassembled WGS sequence"/>
</dbReference>
<evidence type="ECO:0000313" key="6">
    <source>
        <dbReference type="EMBL" id="KAJ8262949.1"/>
    </source>
</evidence>
<proteinExistence type="inferred from homology"/>
<dbReference type="PROSITE" id="PS00472">
    <property type="entry name" value="SMALL_CYTOKINES_CC"/>
    <property type="match status" value="1"/>
</dbReference>
<evidence type="ECO:0000256" key="2">
    <source>
        <dbReference type="ARBA" id="ARBA00022514"/>
    </source>
</evidence>
<dbReference type="InterPro" id="IPR000827">
    <property type="entry name" value="Chemokine_CC_CS"/>
</dbReference>
<keyword evidence="3" id="KW-1015">Disulfide bond</keyword>
<dbReference type="EMBL" id="JAFJMO010000011">
    <property type="protein sequence ID" value="KAJ8262949.1"/>
    <property type="molecule type" value="Genomic_DNA"/>
</dbReference>
<protein>
    <recommendedName>
        <fullName evidence="4">C-C motif chemokine</fullName>
    </recommendedName>
</protein>
<keyword evidence="4" id="KW-0732">Signal</keyword>
<dbReference type="GO" id="GO:0005615">
    <property type="term" value="C:extracellular space"/>
    <property type="evidence" value="ECO:0007669"/>
    <property type="project" value="UniProtKB-KW"/>
</dbReference>
<organism evidence="6 7">
    <name type="scientific">Conger conger</name>
    <name type="common">Conger eel</name>
    <name type="synonym">Muraena conger</name>
    <dbReference type="NCBI Taxonomy" id="82655"/>
    <lineage>
        <taxon>Eukaryota</taxon>
        <taxon>Metazoa</taxon>
        <taxon>Chordata</taxon>
        <taxon>Craniata</taxon>
        <taxon>Vertebrata</taxon>
        <taxon>Euteleostomi</taxon>
        <taxon>Actinopterygii</taxon>
        <taxon>Neopterygii</taxon>
        <taxon>Teleostei</taxon>
        <taxon>Anguilliformes</taxon>
        <taxon>Congridae</taxon>
        <taxon>Conger</taxon>
    </lineage>
</organism>
<comment type="caution">
    <text evidence="6">The sequence shown here is derived from an EMBL/GenBank/DDBJ whole genome shotgun (WGS) entry which is preliminary data.</text>
</comment>
<dbReference type="SUPFAM" id="SSF54117">
    <property type="entry name" value="Interleukin 8-like chemokines"/>
    <property type="match status" value="1"/>
</dbReference>
<evidence type="ECO:0000256" key="3">
    <source>
        <dbReference type="ARBA" id="ARBA00023157"/>
    </source>
</evidence>